<dbReference type="EMBL" id="FXTI01000008">
    <property type="protein sequence ID" value="SMO80271.1"/>
    <property type="molecule type" value="Genomic_DNA"/>
</dbReference>
<protein>
    <submittedName>
        <fullName evidence="1">Uncharacterized protein</fullName>
    </submittedName>
</protein>
<proteinExistence type="predicted"/>
<keyword evidence="2" id="KW-1185">Reference proteome</keyword>
<organism evidence="1 2">
    <name type="scientific">Melghirimyces algeriensis</name>
    <dbReference type="NCBI Taxonomy" id="910412"/>
    <lineage>
        <taxon>Bacteria</taxon>
        <taxon>Bacillati</taxon>
        <taxon>Bacillota</taxon>
        <taxon>Bacilli</taxon>
        <taxon>Bacillales</taxon>
        <taxon>Thermoactinomycetaceae</taxon>
        <taxon>Melghirimyces</taxon>
    </lineage>
</organism>
<reference evidence="1 2" key="1">
    <citation type="submission" date="2017-05" db="EMBL/GenBank/DDBJ databases">
        <authorList>
            <person name="Varghese N."/>
            <person name="Submissions S."/>
        </authorList>
    </citation>
    <scope>NUCLEOTIDE SEQUENCE [LARGE SCALE GENOMIC DNA]</scope>
    <source>
        <strain evidence="1 2">DSM 45474</strain>
    </source>
</reference>
<gene>
    <name evidence="1" type="ORF">SAMN06264849_10892</name>
</gene>
<evidence type="ECO:0000313" key="2">
    <source>
        <dbReference type="Proteomes" id="UP000315636"/>
    </source>
</evidence>
<dbReference type="AlphaFoldDB" id="A0A521E9Z8"/>
<dbReference type="Proteomes" id="UP000315636">
    <property type="component" value="Unassembled WGS sequence"/>
</dbReference>
<sequence>MLVDPYLLQIESRKKHAEMIESRTIPKQARPSIYHRIRCWFTQTPPLVREQKNPAPEIVPFPPKPSNLHFLKLYQRHSYRRFSSKQNRPSQ</sequence>
<evidence type="ECO:0000313" key="1">
    <source>
        <dbReference type="EMBL" id="SMO80271.1"/>
    </source>
</evidence>
<name>A0A521E9Z8_9BACL</name>
<accession>A0A521E9Z8</accession>